<comment type="caution">
    <text evidence="1">The sequence shown here is derived from an EMBL/GenBank/DDBJ whole genome shotgun (WGS) entry which is preliminary data.</text>
</comment>
<evidence type="ECO:0000313" key="1">
    <source>
        <dbReference type="EMBL" id="ORC57313.1"/>
    </source>
</evidence>
<organism evidence="1 2">
    <name type="scientific">Pseudomonas floridensis</name>
    <dbReference type="NCBI Taxonomy" id="1958950"/>
    <lineage>
        <taxon>Bacteria</taxon>
        <taxon>Pseudomonadati</taxon>
        <taxon>Pseudomonadota</taxon>
        <taxon>Gammaproteobacteria</taxon>
        <taxon>Pseudomonadales</taxon>
        <taxon>Pseudomonadaceae</taxon>
        <taxon>Pseudomonas</taxon>
    </lineage>
</organism>
<evidence type="ECO:0000313" key="2">
    <source>
        <dbReference type="Proteomes" id="UP000192815"/>
    </source>
</evidence>
<dbReference type="Proteomes" id="UP000192815">
    <property type="component" value="Unassembled WGS sequence"/>
</dbReference>
<dbReference type="EMBL" id="MUIO01000086">
    <property type="protein sequence ID" value="ORC57313.1"/>
    <property type="molecule type" value="Genomic_DNA"/>
</dbReference>
<protein>
    <submittedName>
        <fullName evidence="1">Uncharacterized protein</fullName>
    </submittedName>
</protein>
<name>A0A1X0N1Y8_9PSED</name>
<dbReference type="OrthoDB" id="6916323at2"/>
<dbReference type="RefSeq" id="WP_083184984.1">
    <property type="nucleotide sequence ID" value="NZ_CBCRZR010000022.1"/>
</dbReference>
<accession>A0A1X0N1Y8</accession>
<sequence>MAITLYVGGKSVYAKKAKPSDKYVLDPTFEAAALASEEHQSHLREFLSERDNELAERKRKLKKAGLERAGCTA</sequence>
<gene>
    <name evidence="1" type="ORF">BZK31_20740</name>
</gene>
<dbReference type="AlphaFoldDB" id="A0A1X0N1Y8"/>
<reference evidence="2" key="1">
    <citation type="submission" date="2017-02" db="EMBL/GenBank/DDBJ databases">
        <title>Pseudomonas floridae sp. nov., a novel pathogenic bacterial species isolated from tomato.</title>
        <authorList>
            <person name="Timilsina S."/>
            <person name="Vallad G.E."/>
            <person name="Jones J.B."/>
        </authorList>
    </citation>
    <scope>NUCLEOTIDE SEQUENCE [LARGE SCALE GENOMIC DNA]</scope>
    <source>
        <strain evidence="2">GEV388</strain>
    </source>
</reference>
<keyword evidence="2" id="KW-1185">Reference proteome</keyword>
<proteinExistence type="predicted"/>